<proteinExistence type="predicted"/>
<keyword evidence="2" id="KW-1185">Reference proteome</keyword>
<evidence type="ECO:0000313" key="1">
    <source>
        <dbReference type="EMBL" id="KAJ8650548.1"/>
    </source>
</evidence>
<sequence>MGGGVGEGRWLYGYWKSIRSEDHGRPNHGIETEMGDWGGRRKMVLWLLKKRKENSLRFIIFYRYKWMRKVFREFIEIYHLLQTQMDEKGVSGIRNWKFSDQGANVSSVLKPISNAGVSGGAIFDGSSGVSEYQSTFLKMNAFSDRNSMTSEAAELTNWVNQKNYLSETKASPNQMEAIETDLADIHMVLGASVDATQNGEFKAKPAELKKQQPSAKKSNRQFASKVLRPKQSKKNSSPLTNRQGSSVASVKLEKKNANAVVNGTTLDMSRVPPPICSCTGVPRRCYRWGAGGWQSSCCTLSISEYPLPMSPSRPTARMAGRKMSSGAYSKLLERLATEGYSLSNPVDLKDHWARHGTNKYATIK</sequence>
<reference evidence="1 2" key="1">
    <citation type="journal article" date="2022" name="Hortic Res">
        <title>A haplotype resolved chromosomal level avocado genome allows analysis of novel avocado genes.</title>
        <authorList>
            <person name="Nath O."/>
            <person name="Fletcher S.J."/>
            <person name="Hayward A."/>
            <person name="Shaw L.M."/>
            <person name="Masouleh A.K."/>
            <person name="Furtado A."/>
            <person name="Henry R.J."/>
            <person name="Mitter N."/>
        </authorList>
    </citation>
    <scope>NUCLEOTIDE SEQUENCE [LARGE SCALE GENOMIC DNA]</scope>
    <source>
        <strain evidence="2">cv. Hass</strain>
    </source>
</reference>
<gene>
    <name evidence="1" type="ORF">MRB53_003571</name>
</gene>
<evidence type="ECO:0000313" key="2">
    <source>
        <dbReference type="Proteomes" id="UP001234297"/>
    </source>
</evidence>
<protein>
    <submittedName>
        <fullName evidence="1">Uncharacterized protein</fullName>
    </submittedName>
</protein>
<dbReference type="Proteomes" id="UP001234297">
    <property type="component" value="Chromosome 1"/>
</dbReference>
<organism evidence="1 2">
    <name type="scientific">Persea americana</name>
    <name type="common">Avocado</name>
    <dbReference type="NCBI Taxonomy" id="3435"/>
    <lineage>
        <taxon>Eukaryota</taxon>
        <taxon>Viridiplantae</taxon>
        <taxon>Streptophyta</taxon>
        <taxon>Embryophyta</taxon>
        <taxon>Tracheophyta</taxon>
        <taxon>Spermatophyta</taxon>
        <taxon>Magnoliopsida</taxon>
        <taxon>Magnoliidae</taxon>
        <taxon>Laurales</taxon>
        <taxon>Lauraceae</taxon>
        <taxon>Persea</taxon>
    </lineage>
</organism>
<comment type="caution">
    <text evidence="1">The sequence shown here is derived from an EMBL/GenBank/DDBJ whole genome shotgun (WGS) entry which is preliminary data.</text>
</comment>
<name>A0ACC2MYN1_PERAE</name>
<dbReference type="EMBL" id="CM056809">
    <property type="protein sequence ID" value="KAJ8650548.1"/>
    <property type="molecule type" value="Genomic_DNA"/>
</dbReference>
<accession>A0ACC2MYN1</accession>